<sequence>MNEETNTQVVKNGKIEVSMAVHEVVDFLGLEAKSINVSEDPKNPDLFVWIASFVDVEKTITGPVSGNLERSEMKQQIAMSMLVGLHPLGEAITMFVYAQQIMGKVPSSLA</sequence>
<dbReference type="EMBL" id="PFFD01000153">
    <property type="protein sequence ID" value="PIV86791.1"/>
    <property type="molecule type" value="Genomic_DNA"/>
</dbReference>
<gene>
    <name evidence="1" type="ORF">COW49_03365</name>
</gene>
<feature type="non-terminal residue" evidence="1">
    <location>
        <position position="110"/>
    </location>
</feature>
<evidence type="ECO:0000313" key="2">
    <source>
        <dbReference type="Proteomes" id="UP000228497"/>
    </source>
</evidence>
<name>A0A2M7FCR9_9BACT</name>
<organism evidence="1 2">
    <name type="scientific">Candidatus Kaiserbacteria bacterium CG17_big_fil_post_rev_8_21_14_2_50_51_7</name>
    <dbReference type="NCBI Taxonomy" id="1974613"/>
    <lineage>
        <taxon>Bacteria</taxon>
        <taxon>Candidatus Kaiseribacteriota</taxon>
    </lineage>
</organism>
<dbReference type="AlphaFoldDB" id="A0A2M7FCR9"/>
<comment type="caution">
    <text evidence="1">The sequence shown here is derived from an EMBL/GenBank/DDBJ whole genome shotgun (WGS) entry which is preliminary data.</text>
</comment>
<protein>
    <submittedName>
        <fullName evidence="1">Uncharacterized protein</fullName>
    </submittedName>
</protein>
<accession>A0A2M7FCR9</accession>
<evidence type="ECO:0000313" key="1">
    <source>
        <dbReference type="EMBL" id="PIV86791.1"/>
    </source>
</evidence>
<proteinExistence type="predicted"/>
<reference evidence="2" key="1">
    <citation type="submission" date="2017-09" db="EMBL/GenBank/DDBJ databases">
        <title>Depth-based differentiation of microbial function through sediment-hosted aquifers and enrichment of novel symbionts in the deep terrestrial subsurface.</title>
        <authorList>
            <person name="Probst A.J."/>
            <person name="Ladd B."/>
            <person name="Jarett J.K."/>
            <person name="Geller-Mcgrath D.E."/>
            <person name="Sieber C.M.K."/>
            <person name="Emerson J.B."/>
            <person name="Anantharaman K."/>
            <person name="Thomas B.C."/>
            <person name="Malmstrom R."/>
            <person name="Stieglmeier M."/>
            <person name="Klingl A."/>
            <person name="Woyke T."/>
            <person name="Ryan C.M."/>
            <person name="Banfield J.F."/>
        </authorList>
    </citation>
    <scope>NUCLEOTIDE SEQUENCE [LARGE SCALE GENOMIC DNA]</scope>
</reference>
<dbReference type="Proteomes" id="UP000228497">
    <property type="component" value="Unassembled WGS sequence"/>
</dbReference>